<evidence type="ECO:0000313" key="1">
    <source>
        <dbReference type="EMBL" id="CAK6441370.1"/>
    </source>
</evidence>
<dbReference type="Proteomes" id="UP001314169">
    <property type="component" value="Chromosome 2"/>
</dbReference>
<evidence type="ECO:0000313" key="2">
    <source>
        <dbReference type="Proteomes" id="UP001314169"/>
    </source>
</evidence>
<keyword evidence="2" id="KW-1185">Reference proteome</keyword>
<organism evidence="1 2">
    <name type="scientific">Pipistrellus nathusii</name>
    <name type="common">Nathusius' pipistrelle</name>
    <dbReference type="NCBI Taxonomy" id="59473"/>
    <lineage>
        <taxon>Eukaryota</taxon>
        <taxon>Metazoa</taxon>
        <taxon>Chordata</taxon>
        <taxon>Craniata</taxon>
        <taxon>Vertebrata</taxon>
        <taxon>Euteleostomi</taxon>
        <taxon>Mammalia</taxon>
        <taxon>Eutheria</taxon>
        <taxon>Laurasiatheria</taxon>
        <taxon>Chiroptera</taxon>
        <taxon>Yangochiroptera</taxon>
        <taxon>Vespertilionidae</taxon>
        <taxon>Pipistrellus</taxon>
    </lineage>
</organism>
<reference evidence="1" key="1">
    <citation type="submission" date="2023-12" db="EMBL/GenBank/DDBJ databases">
        <authorList>
            <person name="Brown T."/>
        </authorList>
    </citation>
    <scope>NUCLEOTIDE SEQUENCE</scope>
</reference>
<proteinExistence type="predicted"/>
<dbReference type="EMBL" id="OY882859">
    <property type="protein sequence ID" value="CAK6441370.1"/>
    <property type="molecule type" value="Genomic_DNA"/>
</dbReference>
<sequence>MSEDHGKRCWRAKPKVHEVKAYLRNWGLFLGQGLTSGFANAGQPKICLKLLFSLCQPTLAPHRHPQLAGGAGGWSHPGPQPGVQCIPTIHISLLSRLPPMKDAAWRGKFVVLLKLDCREVHMG</sequence>
<protein>
    <submittedName>
        <fullName evidence="1">Uncharacterized protein</fullName>
    </submittedName>
</protein>
<accession>A0ABN9ZWI1</accession>
<gene>
    <name evidence="1" type="ORF">MPIPNATIZW_LOCUS9676</name>
</gene>
<name>A0ABN9ZWI1_PIPNA</name>